<feature type="domain" description="RING-type" evidence="19">
    <location>
        <begin position="221"/>
        <end position="261"/>
    </location>
</feature>
<reference evidence="22" key="2">
    <citation type="submission" date="2020-12" db="UniProtKB">
        <authorList>
            <consortium name="WormBaseParasite"/>
        </authorList>
    </citation>
    <scope>IDENTIFICATION</scope>
</reference>
<evidence type="ECO:0000313" key="20">
    <source>
        <dbReference type="EMBL" id="CEF66972.1"/>
    </source>
</evidence>
<evidence type="ECO:0000313" key="22">
    <source>
        <dbReference type="WBParaSite" id="SRAE_2000163800.1"/>
    </source>
</evidence>
<protein>
    <recommendedName>
        <fullName evidence="17">RING-type E3 ubiquitin transferase (cysteine targeting)</fullName>
        <ecNumber evidence="17">2.3.2.36</ecNumber>
    </recommendedName>
    <alternativeName>
        <fullName evidence="15">Peroxin-2</fullName>
    </alternativeName>
</protein>
<dbReference type="RefSeq" id="XP_024506172.1">
    <property type="nucleotide sequence ID" value="XM_024652613.1"/>
</dbReference>
<evidence type="ECO:0000256" key="6">
    <source>
        <dbReference type="ARBA" id="ARBA00022692"/>
    </source>
</evidence>
<evidence type="ECO:0000256" key="17">
    <source>
        <dbReference type="ARBA" id="ARBA00034523"/>
    </source>
</evidence>
<dbReference type="Proteomes" id="UP000035682">
    <property type="component" value="Unplaced"/>
</dbReference>
<evidence type="ECO:0000256" key="10">
    <source>
        <dbReference type="ARBA" id="ARBA00022833"/>
    </source>
</evidence>
<dbReference type="Pfam" id="PF04757">
    <property type="entry name" value="Pex2_Pex12"/>
    <property type="match status" value="1"/>
</dbReference>
<organism evidence="20">
    <name type="scientific">Strongyloides ratti</name>
    <name type="common">Parasitic roundworm</name>
    <dbReference type="NCBI Taxonomy" id="34506"/>
    <lineage>
        <taxon>Eukaryota</taxon>
        <taxon>Metazoa</taxon>
        <taxon>Ecdysozoa</taxon>
        <taxon>Nematoda</taxon>
        <taxon>Chromadorea</taxon>
        <taxon>Rhabditida</taxon>
        <taxon>Tylenchina</taxon>
        <taxon>Panagrolaimomorpha</taxon>
        <taxon>Strongyloidoidea</taxon>
        <taxon>Strongyloididae</taxon>
        <taxon>Strongyloides</taxon>
    </lineage>
</organism>
<dbReference type="InterPro" id="IPR017907">
    <property type="entry name" value="Znf_RING_CS"/>
</dbReference>
<dbReference type="EMBL" id="LN609529">
    <property type="protein sequence ID" value="CEF66972.1"/>
    <property type="molecule type" value="Genomic_DNA"/>
</dbReference>
<keyword evidence="12" id="KW-1133">Transmembrane helix</keyword>
<dbReference type="PANTHER" id="PTHR48178">
    <property type="entry name" value="PEROXISOME BIOGENESIS FACTOR 2"/>
    <property type="match status" value="1"/>
</dbReference>
<dbReference type="GO" id="GO:0008270">
    <property type="term" value="F:zinc ion binding"/>
    <property type="evidence" value="ECO:0007669"/>
    <property type="project" value="UniProtKB-KW"/>
</dbReference>
<evidence type="ECO:0000256" key="11">
    <source>
        <dbReference type="ARBA" id="ARBA00022927"/>
    </source>
</evidence>
<evidence type="ECO:0000259" key="19">
    <source>
        <dbReference type="PROSITE" id="PS50089"/>
    </source>
</evidence>
<sequence length="273" mass="31898">MSNSPKIIASRVSQQDAKILDKVVVEMFMESLKKFCNIDANYIYQLQKHEDEAKLSINSLLWIYRIINKQTPGQKILGLTYSKHGLIRLILHYILDTLLPYLKKYFSKNIQFQYDALCGIIELLQQFNFLCFGKYNTFSEFILNIYSETSVKPIMDGGNDIELKKELLFHLFKDLILVVTPILQGLKTINWKKIFFKKTSNQFLENEIIESHNVAFVPIICTSCNMPAIFPVRNKLNVPNACYHYFCYYCYDPCIRCPKCDLELPKDGESFVF</sequence>
<dbReference type="GO" id="GO:0005778">
    <property type="term" value="C:peroxisomal membrane"/>
    <property type="evidence" value="ECO:0007669"/>
    <property type="project" value="UniProtKB-SubCell"/>
</dbReference>
<dbReference type="GeneID" id="36379337"/>
<keyword evidence="11" id="KW-0653">Protein transport</keyword>
<evidence type="ECO:0000256" key="13">
    <source>
        <dbReference type="ARBA" id="ARBA00023136"/>
    </source>
</evidence>
<keyword evidence="7" id="KW-0479">Metal-binding</keyword>
<dbReference type="eggNOG" id="KOG2879">
    <property type="taxonomic scope" value="Eukaryota"/>
</dbReference>
<proteinExistence type="inferred from homology"/>
<dbReference type="PROSITE" id="PS50089">
    <property type="entry name" value="ZF_RING_2"/>
    <property type="match status" value="1"/>
</dbReference>
<keyword evidence="4" id="KW-0813">Transport</keyword>
<evidence type="ECO:0000256" key="18">
    <source>
        <dbReference type="PROSITE-ProRule" id="PRU00175"/>
    </source>
</evidence>
<evidence type="ECO:0000256" key="1">
    <source>
        <dbReference type="ARBA" id="ARBA00004585"/>
    </source>
</evidence>
<evidence type="ECO:0000256" key="16">
    <source>
        <dbReference type="ARBA" id="ARBA00034438"/>
    </source>
</evidence>
<dbReference type="AlphaFoldDB" id="A0A090LB30"/>
<dbReference type="WBParaSite" id="SRAE_2000163800.1">
    <property type="protein sequence ID" value="SRAE_2000163800.1"/>
    <property type="gene ID" value="WBGene00261843"/>
</dbReference>
<keyword evidence="13" id="KW-0472">Membrane</keyword>
<dbReference type="OMA" id="CQQRVVI"/>
<keyword evidence="6" id="KW-0812">Transmembrane</keyword>
<name>A0A090LB30_STRRB</name>
<evidence type="ECO:0000256" key="9">
    <source>
        <dbReference type="ARBA" id="ARBA00022786"/>
    </source>
</evidence>
<keyword evidence="9" id="KW-0833">Ubl conjugation pathway</keyword>
<dbReference type="OrthoDB" id="1701437at2759"/>
<dbReference type="EC" id="2.3.2.36" evidence="17"/>
<evidence type="ECO:0000256" key="7">
    <source>
        <dbReference type="ARBA" id="ARBA00022723"/>
    </source>
</evidence>
<keyword evidence="21" id="KW-1185">Reference proteome</keyword>
<comment type="catalytic activity">
    <reaction evidence="16">
        <text>[E2 ubiquitin-conjugating enzyme]-S-ubiquitinyl-L-cysteine + [acceptor protein]-L-cysteine = [E2 ubiquitin-conjugating enzyme]-L-cysteine + [acceptor protein]-S-ubiquitinyl-L-cysteine.</text>
        <dbReference type="EC" id="2.3.2.36"/>
    </reaction>
</comment>
<dbReference type="PROSITE" id="PS00518">
    <property type="entry name" value="ZF_RING_1"/>
    <property type="match status" value="1"/>
</dbReference>
<keyword evidence="10" id="KW-0862">Zinc</keyword>
<dbReference type="InterPro" id="IPR006845">
    <property type="entry name" value="Pex_N"/>
</dbReference>
<comment type="subcellular location">
    <subcellularLocation>
        <location evidence="1">Peroxisome membrane</location>
        <topology evidence="1">Multi-pass membrane protein</topology>
    </subcellularLocation>
</comment>
<gene>
    <name evidence="20 22 23" type="ORF">SRAE_2000163800</name>
</gene>
<evidence type="ECO:0000313" key="23">
    <source>
        <dbReference type="WormBase" id="SRAE_2000163800"/>
    </source>
</evidence>
<evidence type="ECO:0000256" key="4">
    <source>
        <dbReference type="ARBA" id="ARBA00022448"/>
    </source>
</evidence>
<evidence type="ECO:0000313" key="21">
    <source>
        <dbReference type="Proteomes" id="UP000035682"/>
    </source>
</evidence>
<dbReference type="STRING" id="34506.A0A090LB30"/>
<reference evidence="20 21" key="1">
    <citation type="submission" date="2014-09" db="EMBL/GenBank/DDBJ databases">
        <authorList>
            <person name="Martin A.A."/>
        </authorList>
    </citation>
    <scope>NUCLEOTIDE SEQUENCE</scope>
    <source>
        <strain evidence="21">ED321</strain>
        <strain evidence="20">ED321 Heterogonic</strain>
    </source>
</reference>
<dbReference type="GO" id="GO:0016558">
    <property type="term" value="P:protein import into peroxisome matrix"/>
    <property type="evidence" value="ECO:0007669"/>
    <property type="project" value="InterPro"/>
</dbReference>
<dbReference type="GO" id="GO:0061630">
    <property type="term" value="F:ubiquitin protein ligase activity"/>
    <property type="evidence" value="ECO:0007669"/>
    <property type="project" value="UniProtKB-EC"/>
</dbReference>
<dbReference type="PANTHER" id="PTHR48178:SF1">
    <property type="entry name" value="PEROXISOME BIOGENESIS FACTOR 2"/>
    <property type="match status" value="1"/>
</dbReference>
<dbReference type="WormBase" id="SRAE_2000163800">
    <property type="protein sequence ID" value="SRP01952"/>
    <property type="gene ID" value="WBGene00261843"/>
</dbReference>
<dbReference type="InterPro" id="IPR025654">
    <property type="entry name" value="PEX2/10"/>
</dbReference>
<accession>A0A090LB30</accession>
<keyword evidence="14" id="KW-0576">Peroxisome</keyword>
<comment type="pathway">
    <text evidence="2">Protein modification; protein ubiquitination.</text>
</comment>
<dbReference type="InterPro" id="IPR001841">
    <property type="entry name" value="Znf_RING"/>
</dbReference>
<dbReference type="CTD" id="36379337"/>
<keyword evidence="5" id="KW-0808">Transferase</keyword>
<evidence type="ECO:0000256" key="5">
    <source>
        <dbReference type="ARBA" id="ARBA00022679"/>
    </source>
</evidence>
<evidence type="ECO:0000256" key="15">
    <source>
        <dbReference type="ARBA" id="ARBA00032511"/>
    </source>
</evidence>
<evidence type="ECO:0000256" key="8">
    <source>
        <dbReference type="ARBA" id="ARBA00022771"/>
    </source>
</evidence>
<comment type="similarity">
    <text evidence="3">Belongs to the pex2/pex10/pex12 family.</text>
</comment>
<evidence type="ECO:0000256" key="2">
    <source>
        <dbReference type="ARBA" id="ARBA00004906"/>
    </source>
</evidence>
<evidence type="ECO:0000256" key="3">
    <source>
        <dbReference type="ARBA" id="ARBA00008704"/>
    </source>
</evidence>
<evidence type="ECO:0000256" key="14">
    <source>
        <dbReference type="ARBA" id="ARBA00023140"/>
    </source>
</evidence>
<keyword evidence="8 18" id="KW-0863">Zinc-finger</keyword>
<evidence type="ECO:0000256" key="12">
    <source>
        <dbReference type="ARBA" id="ARBA00022989"/>
    </source>
</evidence>